<keyword evidence="2" id="KW-1277">Toxin-antitoxin system</keyword>
<evidence type="ECO:0000256" key="3">
    <source>
        <dbReference type="PIRNR" id="PIRNR029218"/>
    </source>
</evidence>
<dbReference type="Gene3D" id="3.30.2310.20">
    <property type="entry name" value="RelE-like"/>
    <property type="match status" value="1"/>
</dbReference>
<keyword evidence="5" id="KW-1185">Reference proteome</keyword>
<evidence type="ECO:0000313" key="5">
    <source>
        <dbReference type="Proteomes" id="UP000232638"/>
    </source>
</evidence>
<dbReference type="InterPro" id="IPR007712">
    <property type="entry name" value="RelE/ParE_toxin"/>
</dbReference>
<dbReference type="PIRSF" id="PIRSF029218">
    <property type="entry name" value="ParE"/>
    <property type="match status" value="1"/>
</dbReference>
<dbReference type="Pfam" id="PF05016">
    <property type="entry name" value="ParE_toxin"/>
    <property type="match status" value="1"/>
</dbReference>
<dbReference type="PANTHER" id="PTHR33755:SF9">
    <property type="entry name" value="TOXIN PARE1"/>
    <property type="match status" value="1"/>
</dbReference>
<protein>
    <recommendedName>
        <fullName evidence="3">Toxin</fullName>
    </recommendedName>
</protein>
<gene>
    <name evidence="4" type="ORF">THSYN_21605</name>
</gene>
<proteinExistence type="inferred from homology"/>
<dbReference type="InterPro" id="IPR035093">
    <property type="entry name" value="RelE/ParE_toxin_dom_sf"/>
</dbReference>
<dbReference type="PANTHER" id="PTHR33755">
    <property type="entry name" value="TOXIN PARE1-RELATED"/>
    <property type="match status" value="1"/>
</dbReference>
<dbReference type="KEGG" id="tsy:THSYN_21605"/>
<dbReference type="InterPro" id="IPR051803">
    <property type="entry name" value="TA_system_RelE-like_toxin"/>
</dbReference>
<dbReference type="OrthoDB" id="516834at2"/>
<evidence type="ECO:0000256" key="2">
    <source>
        <dbReference type="ARBA" id="ARBA00022649"/>
    </source>
</evidence>
<organism evidence="4 5">
    <name type="scientific">Candidatus Thiodictyon syntrophicum</name>
    <dbReference type="NCBI Taxonomy" id="1166950"/>
    <lineage>
        <taxon>Bacteria</taxon>
        <taxon>Pseudomonadati</taxon>
        <taxon>Pseudomonadota</taxon>
        <taxon>Gammaproteobacteria</taxon>
        <taxon>Chromatiales</taxon>
        <taxon>Chromatiaceae</taxon>
        <taxon>Thiodictyon</taxon>
    </lineage>
</organism>
<accession>A0A2K8UCF4</accession>
<evidence type="ECO:0000256" key="1">
    <source>
        <dbReference type="ARBA" id="ARBA00006226"/>
    </source>
</evidence>
<dbReference type="Proteomes" id="UP000232638">
    <property type="component" value="Chromosome"/>
</dbReference>
<dbReference type="AlphaFoldDB" id="A0A2K8UCF4"/>
<dbReference type="EMBL" id="CP020370">
    <property type="protein sequence ID" value="AUB83282.1"/>
    <property type="molecule type" value="Genomic_DNA"/>
</dbReference>
<reference evidence="4 5" key="1">
    <citation type="submission" date="2017-03" db="EMBL/GenBank/DDBJ databases">
        <title>Complete genome sequence of Candidatus 'Thiodictyon syntrophicum' sp. nov. strain Cad16T, a photolithoautotroph purple sulfur bacterium isolated from an alpine meromictic lake.</title>
        <authorList>
            <person name="Luedin S.M."/>
            <person name="Pothier J.F."/>
            <person name="Danza F."/>
            <person name="Storelli N."/>
            <person name="Wittwer M."/>
            <person name="Tonolla M."/>
        </authorList>
    </citation>
    <scope>NUCLEOTIDE SEQUENCE [LARGE SCALE GENOMIC DNA]</scope>
    <source>
        <strain evidence="4 5">Cad16T</strain>
    </source>
</reference>
<comment type="similarity">
    <text evidence="1 3">Belongs to the RelE toxin family.</text>
</comment>
<evidence type="ECO:0000313" key="4">
    <source>
        <dbReference type="EMBL" id="AUB83282.1"/>
    </source>
</evidence>
<dbReference type="InterPro" id="IPR028344">
    <property type="entry name" value="ParE1/4"/>
</dbReference>
<sequence>MPRFVLTKAAKDDLKSIGRYTQATWGPDQRNRYLRLLDAGFHTLADNPLMGTDCGDIRPGYRKHRVGKHLVFCRQSGTDEIEIVRVLHQGMDVPASMSDP</sequence>
<name>A0A2K8UCF4_9GAMM</name>